<proteinExistence type="predicted"/>
<gene>
    <name evidence="1" type="ORF">TIS948_LOCUS10171</name>
    <name evidence="2" type="ORF">UJA718_LOCUS34446</name>
</gene>
<reference evidence="2" key="1">
    <citation type="submission" date="2021-02" db="EMBL/GenBank/DDBJ databases">
        <authorList>
            <person name="Nowell W R."/>
        </authorList>
    </citation>
    <scope>NUCLEOTIDE SEQUENCE</scope>
</reference>
<comment type="caution">
    <text evidence="2">The sequence shown here is derived from an EMBL/GenBank/DDBJ whole genome shotgun (WGS) entry which is preliminary data.</text>
</comment>
<evidence type="ECO:0008006" key="4">
    <source>
        <dbReference type="Google" id="ProtNLM"/>
    </source>
</evidence>
<dbReference type="AlphaFoldDB" id="A0A821GF50"/>
<keyword evidence="3" id="KW-1185">Reference proteome</keyword>
<organism evidence="2 3">
    <name type="scientific">Rotaria socialis</name>
    <dbReference type="NCBI Taxonomy" id="392032"/>
    <lineage>
        <taxon>Eukaryota</taxon>
        <taxon>Metazoa</taxon>
        <taxon>Spiralia</taxon>
        <taxon>Gnathifera</taxon>
        <taxon>Rotifera</taxon>
        <taxon>Eurotatoria</taxon>
        <taxon>Bdelloidea</taxon>
        <taxon>Philodinida</taxon>
        <taxon>Philodinidae</taxon>
        <taxon>Rotaria</taxon>
    </lineage>
</organism>
<name>A0A821GF50_9BILA</name>
<dbReference type="Proteomes" id="UP000663873">
    <property type="component" value="Unassembled WGS sequence"/>
</dbReference>
<evidence type="ECO:0000313" key="3">
    <source>
        <dbReference type="Proteomes" id="UP000663873"/>
    </source>
</evidence>
<dbReference type="OrthoDB" id="10067596at2759"/>
<evidence type="ECO:0000313" key="2">
    <source>
        <dbReference type="EMBL" id="CAF4664870.1"/>
    </source>
</evidence>
<dbReference type="EMBL" id="CAJNXB010001362">
    <property type="protein sequence ID" value="CAF3159533.1"/>
    <property type="molecule type" value="Genomic_DNA"/>
</dbReference>
<evidence type="ECO:0000313" key="1">
    <source>
        <dbReference type="EMBL" id="CAF3159533.1"/>
    </source>
</evidence>
<accession>A0A821GF50</accession>
<protein>
    <recommendedName>
        <fullName evidence="4">MULE transposase domain-containing protein</fullName>
    </recommendedName>
</protein>
<dbReference type="Proteomes" id="UP000663825">
    <property type="component" value="Unassembled WGS sequence"/>
</dbReference>
<sequence>MLNFFSGCTGRKKPLFTIELWNVYDRTVANLPRSNNSIEGWHNAFAKRAAIVHPSVSKLTEKIRREQSKFELDIAQIRQGQEPKPKKLKYQKLDERIKRLVDDYHNLDLGEYLKGLAINMSL</sequence>
<dbReference type="EMBL" id="CAJOBP010031225">
    <property type="protein sequence ID" value="CAF4664870.1"/>
    <property type="molecule type" value="Genomic_DNA"/>
</dbReference>